<proteinExistence type="predicted"/>
<dbReference type="GO" id="GO:0019005">
    <property type="term" value="C:SCF ubiquitin ligase complex"/>
    <property type="evidence" value="ECO:0007669"/>
    <property type="project" value="TreeGrafter"/>
</dbReference>
<name>A0A517SL28_9PLAN</name>
<feature type="region of interest" description="Disordered" evidence="1">
    <location>
        <begin position="34"/>
        <end position="112"/>
    </location>
</feature>
<dbReference type="InterPro" id="IPR057207">
    <property type="entry name" value="FBXL15_LRR"/>
</dbReference>
<evidence type="ECO:0000313" key="3">
    <source>
        <dbReference type="EMBL" id="QDT56825.1"/>
    </source>
</evidence>
<evidence type="ECO:0000313" key="4">
    <source>
        <dbReference type="Proteomes" id="UP000315700"/>
    </source>
</evidence>
<feature type="compositionally biased region" description="Low complexity" evidence="1">
    <location>
        <begin position="43"/>
        <end position="72"/>
    </location>
</feature>
<dbReference type="PANTHER" id="PTHR13318">
    <property type="entry name" value="PARTNER OF PAIRED, ISOFORM B-RELATED"/>
    <property type="match status" value="1"/>
</dbReference>
<dbReference type="KEGG" id="ccos:Pan44_48850"/>
<reference evidence="3 4" key="1">
    <citation type="submission" date="2019-02" db="EMBL/GenBank/DDBJ databases">
        <title>Deep-cultivation of Planctomycetes and their phenomic and genomic characterization uncovers novel biology.</title>
        <authorList>
            <person name="Wiegand S."/>
            <person name="Jogler M."/>
            <person name="Boedeker C."/>
            <person name="Pinto D."/>
            <person name="Vollmers J."/>
            <person name="Rivas-Marin E."/>
            <person name="Kohn T."/>
            <person name="Peeters S.H."/>
            <person name="Heuer A."/>
            <person name="Rast P."/>
            <person name="Oberbeckmann S."/>
            <person name="Bunk B."/>
            <person name="Jeske O."/>
            <person name="Meyerdierks A."/>
            <person name="Storesund J.E."/>
            <person name="Kallscheuer N."/>
            <person name="Luecker S."/>
            <person name="Lage O.M."/>
            <person name="Pohl T."/>
            <person name="Merkel B.J."/>
            <person name="Hornburger P."/>
            <person name="Mueller R.-W."/>
            <person name="Bruemmer F."/>
            <person name="Labrenz M."/>
            <person name="Spormann A.M."/>
            <person name="Op den Camp H."/>
            <person name="Overmann J."/>
            <person name="Amann R."/>
            <person name="Jetten M.S.M."/>
            <person name="Mascher T."/>
            <person name="Medema M.H."/>
            <person name="Devos D.P."/>
            <person name="Kaster A.-K."/>
            <person name="Ovreas L."/>
            <person name="Rohde M."/>
            <person name="Galperin M.Y."/>
            <person name="Jogler C."/>
        </authorList>
    </citation>
    <scope>NUCLEOTIDE SEQUENCE [LARGE SCALE GENOMIC DNA]</scope>
    <source>
        <strain evidence="3 4">Pan44</strain>
    </source>
</reference>
<dbReference type="AlphaFoldDB" id="A0A517SL28"/>
<dbReference type="InParanoid" id="A0A517SL28"/>
<feature type="domain" description="F-box/LRR-repeat protein 15-like leucin rich repeat" evidence="2">
    <location>
        <begin position="147"/>
        <end position="223"/>
    </location>
</feature>
<dbReference type="EMBL" id="CP036271">
    <property type="protein sequence ID" value="QDT56825.1"/>
    <property type="molecule type" value="Genomic_DNA"/>
</dbReference>
<dbReference type="Proteomes" id="UP000315700">
    <property type="component" value="Chromosome"/>
</dbReference>
<feature type="compositionally biased region" description="Basic and acidic residues" evidence="1">
    <location>
        <begin position="96"/>
        <end position="112"/>
    </location>
</feature>
<gene>
    <name evidence="3" type="ORF">Pan44_48850</name>
</gene>
<dbReference type="OrthoDB" id="272105at2"/>
<dbReference type="RefSeq" id="WP_145034243.1">
    <property type="nucleotide sequence ID" value="NZ_CP036271.1"/>
</dbReference>
<dbReference type="Pfam" id="PF25372">
    <property type="entry name" value="DUF7885"/>
    <property type="match status" value="1"/>
</dbReference>
<organism evidence="3 4">
    <name type="scientific">Caulifigura coniformis</name>
    <dbReference type="NCBI Taxonomy" id="2527983"/>
    <lineage>
        <taxon>Bacteria</taxon>
        <taxon>Pseudomonadati</taxon>
        <taxon>Planctomycetota</taxon>
        <taxon>Planctomycetia</taxon>
        <taxon>Planctomycetales</taxon>
        <taxon>Planctomycetaceae</taxon>
        <taxon>Caulifigura</taxon>
    </lineage>
</organism>
<sequence length="292" mass="30700">MNAIPQNRRALSAEVWPGAAICVFGLLLSGCKPAETAKPAPQSTAAETPAMSAAPAEMPPATAESVKPTAPAEAPPSTPVIPQATPAAMPPAVESSAEKPADEGAPKASTRPEHIVALEKLGAVLDYGVGDRLIDVDLDGKPATDADLDHLSMLSDLKILNLSGSRITDAGLAKLAPLKRLKFLYLFKTDITDAGLEHLKELPRLEVLCLDQTLITDGGVKSLEALSRLEKLHVHSRVALTDASIDSLSKHVRLFELKVGGPGFTEPGIARLREALPNCTVHYDPNAEASEG</sequence>
<evidence type="ECO:0000256" key="1">
    <source>
        <dbReference type="SAM" id="MobiDB-lite"/>
    </source>
</evidence>
<protein>
    <submittedName>
        <fullName evidence="3">Leucine Rich repeats (2 copies)</fullName>
    </submittedName>
</protein>
<accession>A0A517SL28</accession>
<dbReference type="InterPro" id="IPR032675">
    <property type="entry name" value="LRR_dom_sf"/>
</dbReference>
<dbReference type="PANTHER" id="PTHR13318:SF105">
    <property type="entry name" value="F-BOX_LRR-REPEAT PROTEIN 3"/>
    <property type="match status" value="1"/>
</dbReference>
<dbReference type="GO" id="GO:0031146">
    <property type="term" value="P:SCF-dependent proteasomal ubiquitin-dependent protein catabolic process"/>
    <property type="evidence" value="ECO:0007669"/>
    <property type="project" value="TreeGrafter"/>
</dbReference>
<keyword evidence="4" id="KW-1185">Reference proteome</keyword>
<dbReference type="SUPFAM" id="SSF52047">
    <property type="entry name" value="RNI-like"/>
    <property type="match status" value="1"/>
</dbReference>
<dbReference type="Gene3D" id="3.80.10.10">
    <property type="entry name" value="Ribonuclease Inhibitor"/>
    <property type="match status" value="1"/>
</dbReference>
<evidence type="ECO:0000259" key="2">
    <source>
        <dbReference type="Pfam" id="PF25372"/>
    </source>
</evidence>